<dbReference type="EMBL" id="UINC01005447">
    <property type="protein sequence ID" value="SVA21391.1"/>
    <property type="molecule type" value="Genomic_DNA"/>
</dbReference>
<dbReference type="InterPro" id="IPR027572">
    <property type="entry name" value="Fol-rel_CADD"/>
</dbReference>
<keyword evidence="1" id="KW-0560">Oxidoreductase</keyword>
<dbReference type="NCBIfam" id="TIGR04305">
    <property type="entry name" value="fol_rel_CADD"/>
    <property type="match status" value="1"/>
</dbReference>
<dbReference type="Gene3D" id="1.20.910.10">
    <property type="entry name" value="Heme oxygenase-like"/>
    <property type="match status" value="1"/>
</dbReference>
<dbReference type="Pfam" id="PF14518">
    <property type="entry name" value="Haem_oxygenas_2"/>
    <property type="match status" value="1"/>
</dbReference>
<dbReference type="SUPFAM" id="SSF48613">
    <property type="entry name" value="Heme oxygenase-like"/>
    <property type="match status" value="1"/>
</dbReference>
<dbReference type="PANTHER" id="PTHR40279:SF3">
    <property type="entry name" value="4-AMINOBENZOATE SYNTHASE"/>
    <property type="match status" value="1"/>
</dbReference>
<reference evidence="2" key="1">
    <citation type="submission" date="2018-05" db="EMBL/GenBank/DDBJ databases">
        <authorList>
            <person name="Lanie J.A."/>
            <person name="Ng W.-L."/>
            <person name="Kazmierczak K.M."/>
            <person name="Andrzejewski T.M."/>
            <person name="Davidsen T.M."/>
            <person name="Wayne K.J."/>
            <person name="Tettelin H."/>
            <person name="Glass J.I."/>
            <person name="Rusch D."/>
            <person name="Podicherti R."/>
            <person name="Tsui H.-C.T."/>
            <person name="Winkler M.E."/>
        </authorList>
    </citation>
    <scope>NUCLEOTIDE SEQUENCE</scope>
</reference>
<dbReference type="AlphaFoldDB" id="A0A381U0Y8"/>
<protein>
    <recommendedName>
        <fullName evidence="3">Thiaminase-2/PQQC domain-containing protein</fullName>
    </recommendedName>
</protein>
<evidence type="ECO:0000256" key="1">
    <source>
        <dbReference type="ARBA" id="ARBA00023002"/>
    </source>
</evidence>
<evidence type="ECO:0000313" key="2">
    <source>
        <dbReference type="EMBL" id="SVA21391.1"/>
    </source>
</evidence>
<dbReference type="GO" id="GO:0016491">
    <property type="term" value="F:oxidoreductase activity"/>
    <property type="evidence" value="ECO:0007669"/>
    <property type="project" value="UniProtKB-KW"/>
</dbReference>
<organism evidence="2">
    <name type="scientific">marine metagenome</name>
    <dbReference type="NCBI Taxonomy" id="408172"/>
    <lineage>
        <taxon>unclassified sequences</taxon>
        <taxon>metagenomes</taxon>
        <taxon>ecological metagenomes</taxon>
    </lineage>
</organism>
<dbReference type="SMART" id="SM01236">
    <property type="entry name" value="Haem_oxygenase_2"/>
    <property type="match status" value="1"/>
</dbReference>
<evidence type="ECO:0008006" key="3">
    <source>
        <dbReference type="Google" id="ProtNLM"/>
    </source>
</evidence>
<dbReference type="InterPro" id="IPR016084">
    <property type="entry name" value="Haem_Oase-like_multi-hlx"/>
</dbReference>
<gene>
    <name evidence="2" type="ORF">METZ01_LOCUS74245</name>
</gene>
<proteinExistence type="predicted"/>
<dbReference type="PANTHER" id="PTHR40279">
    <property type="entry name" value="PQQC-LIKE PROTEIN"/>
    <property type="match status" value="1"/>
</dbReference>
<sequence length="224" mass="26141">MNKTEFLDKVEEKIERHHLLNHSFYKAWNAGELDRSIIQEYAAQYFKHVSAFPRYLSSIHSNCEDISVRQEILDNLIDEERGEENHPELWMRFGEGMGNNRESMKNASAIEETEALVDSFMKLSKDERYHVGMGALYCYESMVPEIAENKIDGLKKFYGVEDGEETLKFFEVHQHADKWHREVVKKLLGKICDSDDKKEDALDAIDQALFSLNNFLSGMERVYC</sequence>
<name>A0A381U0Y8_9ZZZZ</name>
<accession>A0A381U0Y8</accession>
<dbReference type="InterPro" id="IPR039068">
    <property type="entry name" value="PqqC-like"/>
</dbReference>